<keyword evidence="2" id="KW-1003">Cell membrane</keyword>
<evidence type="ECO:0000256" key="1">
    <source>
        <dbReference type="ARBA" id="ARBA00004651"/>
    </source>
</evidence>
<feature type="domain" description="ABC3 transporter permease C-terminal" evidence="8">
    <location>
        <begin position="269"/>
        <end position="382"/>
    </location>
</feature>
<comment type="caution">
    <text evidence="10">The sequence shown here is derived from an EMBL/GenBank/DDBJ whole genome shotgun (WGS) entry which is preliminary data.</text>
</comment>
<comment type="subcellular location">
    <subcellularLocation>
        <location evidence="1">Cell membrane</location>
        <topology evidence="1">Multi-pass membrane protein</topology>
    </subcellularLocation>
</comment>
<proteinExistence type="inferred from homology"/>
<dbReference type="InterPro" id="IPR003838">
    <property type="entry name" value="ABC3_permease_C"/>
</dbReference>
<keyword evidence="4 7" id="KW-1133">Transmembrane helix</keyword>
<organism evidence="10 11">
    <name type="scientific">Faecalicatena orotica</name>
    <dbReference type="NCBI Taxonomy" id="1544"/>
    <lineage>
        <taxon>Bacteria</taxon>
        <taxon>Bacillati</taxon>
        <taxon>Bacillota</taxon>
        <taxon>Clostridia</taxon>
        <taxon>Lachnospirales</taxon>
        <taxon>Lachnospiraceae</taxon>
        <taxon>Faecalicatena</taxon>
    </lineage>
</organism>
<sequence>MIQSFKMALSSISSSKMRSFLTMLGIIIGVTSLVVLVSLVNGAVTSIDESMSAAGNTKLTVTVSNDKGKPLTLDDMAQFGKEPEITEIAPAETESVTAKSDKKSGDVSVTGTTPGYFKIQDLKLAAGRSLKKADVDSSSYTAVINHYMAQQLFGTDQVVGRNVIIGGRQFLIAGVLKKSDNNGWNMNTMEAYIPYSTLMRSSEKVKAVNNFVIWADSEADMRAAESKITSLLLERFHNDQKAFRVDNELEFVKMVESTNRTMLLMLGGIAGISLIVGGIGIMNIMLVSVTERTREIGIRKAVGAGYKDIMVQFLVEAVVISLIGCAIGILLSWGIVAVADQVMTEYHFSLSPGVIWISVGFSTTIGIVFGSYPANKAARKKPIEALRFS</sequence>
<dbReference type="EMBL" id="QGDL01000010">
    <property type="protein sequence ID" value="PWJ28060.1"/>
    <property type="molecule type" value="Genomic_DNA"/>
</dbReference>
<dbReference type="PANTHER" id="PTHR30572">
    <property type="entry name" value="MEMBRANE COMPONENT OF TRANSPORTER-RELATED"/>
    <property type="match status" value="1"/>
</dbReference>
<evidence type="ECO:0000313" key="11">
    <source>
        <dbReference type="Proteomes" id="UP000245845"/>
    </source>
</evidence>
<keyword evidence="5 7" id="KW-0472">Membrane</keyword>
<feature type="transmembrane region" description="Helical" evidence="7">
    <location>
        <begin position="262"/>
        <end position="289"/>
    </location>
</feature>
<dbReference type="AlphaFoldDB" id="A0A2Y9BHX5"/>
<evidence type="ECO:0000256" key="3">
    <source>
        <dbReference type="ARBA" id="ARBA00022692"/>
    </source>
</evidence>
<evidence type="ECO:0000256" key="4">
    <source>
        <dbReference type="ARBA" id="ARBA00022989"/>
    </source>
</evidence>
<feature type="domain" description="MacB-like periplasmic core" evidence="9">
    <location>
        <begin position="19"/>
        <end position="230"/>
    </location>
</feature>
<protein>
    <submittedName>
        <fullName evidence="10">Putative ABC transport system permease protein</fullName>
    </submittedName>
</protein>
<feature type="transmembrane region" description="Helical" evidence="7">
    <location>
        <begin position="353"/>
        <end position="372"/>
    </location>
</feature>
<dbReference type="InterPro" id="IPR025857">
    <property type="entry name" value="MacB_PCD"/>
</dbReference>
<evidence type="ECO:0000256" key="2">
    <source>
        <dbReference type="ARBA" id="ARBA00022475"/>
    </source>
</evidence>
<evidence type="ECO:0000259" key="8">
    <source>
        <dbReference type="Pfam" id="PF02687"/>
    </source>
</evidence>
<dbReference type="RefSeq" id="WP_109732402.1">
    <property type="nucleotide sequence ID" value="NZ_BAAACK010000029.1"/>
</dbReference>
<dbReference type="Pfam" id="PF12704">
    <property type="entry name" value="MacB_PCD"/>
    <property type="match status" value="1"/>
</dbReference>
<gene>
    <name evidence="10" type="ORF">A8806_110244</name>
</gene>
<evidence type="ECO:0000256" key="5">
    <source>
        <dbReference type="ARBA" id="ARBA00023136"/>
    </source>
</evidence>
<feature type="transmembrane region" description="Helical" evidence="7">
    <location>
        <begin position="309"/>
        <end position="333"/>
    </location>
</feature>
<reference evidence="10 11" key="1">
    <citation type="submission" date="2018-05" db="EMBL/GenBank/DDBJ databases">
        <title>The Hungate 1000. A catalogue of reference genomes from the rumen microbiome.</title>
        <authorList>
            <person name="Kelly W."/>
        </authorList>
    </citation>
    <scope>NUCLEOTIDE SEQUENCE [LARGE SCALE GENOMIC DNA]</scope>
    <source>
        <strain evidence="10 11">NLAE-zl-C242</strain>
    </source>
</reference>
<dbReference type="InterPro" id="IPR050250">
    <property type="entry name" value="Macrolide_Exporter_MacB"/>
</dbReference>
<evidence type="ECO:0000259" key="9">
    <source>
        <dbReference type="Pfam" id="PF12704"/>
    </source>
</evidence>
<dbReference type="OrthoDB" id="9770036at2"/>
<accession>A0A2Y9BHX5</accession>
<keyword evidence="11" id="KW-1185">Reference proteome</keyword>
<evidence type="ECO:0000256" key="6">
    <source>
        <dbReference type="ARBA" id="ARBA00038076"/>
    </source>
</evidence>
<dbReference type="PANTHER" id="PTHR30572:SF4">
    <property type="entry name" value="ABC TRANSPORTER PERMEASE YTRF"/>
    <property type="match status" value="1"/>
</dbReference>
<dbReference type="GO" id="GO:0022857">
    <property type="term" value="F:transmembrane transporter activity"/>
    <property type="evidence" value="ECO:0007669"/>
    <property type="project" value="TreeGrafter"/>
</dbReference>
<evidence type="ECO:0000256" key="7">
    <source>
        <dbReference type="SAM" id="Phobius"/>
    </source>
</evidence>
<dbReference type="GO" id="GO:0005886">
    <property type="term" value="C:plasma membrane"/>
    <property type="evidence" value="ECO:0007669"/>
    <property type="project" value="UniProtKB-SubCell"/>
</dbReference>
<dbReference type="Pfam" id="PF02687">
    <property type="entry name" value="FtsX"/>
    <property type="match status" value="1"/>
</dbReference>
<comment type="similarity">
    <text evidence="6">Belongs to the ABC-4 integral membrane protein family.</text>
</comment>
<evidence type="ECO:0000313" key="10">
    <source>
        <dbReference type="EMBL" id="PWJ28060.1"/>
    </source>
</evidence>
<dbReference type="Proteomes" id="UP000245845">
    <property type="component" value="Unassembled WGS sequence"/>
</dbReference>
<keyword evidence="3 7" id="KW-0812">Transmembrane</keyword>
<name>A0A2Y9BHX5_9FIRM</name>